<protein>
    <recommendedName>
        <fullName evidence="1">Ndc10 domain-containing protein</fullName>
    </recommendedName>
</protein>
<evidence type="ECO:0000313" key="2">
    <source>
        <dbReference type="EMBL" id="KII82712.1"/>
    </source>
</evidence>
<reference evidence="2 3" key="1">
    <citation type="submission" date="2014-06" db="EMBL/GenBank/DDBJ databases">
        <title>Evolutionary Origins and Diversification of the Mycorrhizal Mutualists.</title>
        <authorList>
            <consortium name="DOE Joint Genome Institute"/>
            <consortium name="Mycorrhizal Genomics Consortium"/>
            <person name="Kohler A."/>
            <person name="Kuo A."/>
            <person name="Nagy L.G."/>
            <person name="Floudas D."/>
            <person name="Copeland A."/>
            <person name="Barry K.W."/>
            <person name="Cichocki N."/>
            <person name="Veneault-Fourrey C."/>
            <person name="LaButti K."/>
            <person name="Lindquist E.A."/>
            <person name="Lipzen A."/>
            <person name="Lundell T."/>
            <person name="Morin E."/>
            <person name="Murat C."/>
            <person name="Riley R."/>
            <person name="Ohm R."/>
            <person name="Sun H."/>
            <person name="Tunlid A."/>
            <person name="Henrissat B."/>
            <person name="Grigoriev I.V."/>
            <person name="Hibbett D.S."/>
            <person name="Martin F."/>
        </authorList>
    </citation>
    <scope>NUCLEOTIDE SEQUENCE [LARGE SCALE GENOMIC DNA]</scope>
    <source>
        <strain evidence="2 3">FD-325 SS-3</strain>
    </source>
</reference>
<organism evidence="2 3">
    <name type="scientific">Plicaturopsis crispa FD-325 SS-3</name>
    <dbReference type="NCBI Taxonomy" id="944288"/>
    <lineage>
        <taxon>Eukaryota</taxon>
        <taxon>Fungi</taxon>
        <taxon>Dikarya</taxon>
        <taxon>Basidiomycota</taxon>
        <taxon>Agaricomycotina</taxon>
        <taxon>Agaricomycetes</taxon>
        <taxon>Agaricomycetidae</taxon>
        <taxon>Amylocorticiales</taxon>
        <taxon>Amylocorticiaceae</taxon>
        <taxon>Plicatura</taxon>
        <taxon>Plicaturopsis crispa</taxon>
    </lineage>
</organism>
<evidence type="ECO:0000313" key="3">
    <source>
        <dbReference type="Proteomes" id="UP000053263"/>
    </source>
</evidence>
<evidence type="ECO:0000259" key="1">
    <source>
        <dbReference type="Pfam" id="PF16787"/>
    </source>
</evidence>
<dbReference type="HOGENOM" id="CLU_605690_0_0_1"/>
<dbReference type="Pfam" id="PF16787">
    <property type="entry name" value="NDC10_II"/>
    <property type="match status" value="1"/>
</dbReference>
<accession>A0A0C9SPK4</accession>
<name>A0A0C9SPK4_PLICR</name>
<feature type="domain" description="Ndc10" evidence="1">
    <location>
        <begin position="213"/>
        <end position="390"/>
    </location>
</feature>
<keyword evidence="3" id="KW-1185">Reference proteome</keyword>
<proteinExistence type="predicted"/>
<sequence length="452" mass="50485">MTVGCTSHNSISPLPTEHSIAVFHKFQTDTRVSAAIRTEGNRRAGGKKTQKSIVRSWNIFLAEALAKGQIRDDIVDEHALLTFVNHCAVRCQCNRKGEYIPNTRIGASQIKKEFFGALRICKYQDALDPTLACQRPATSVYVYDAVKTRMDEALRNSREGIVPGHDAPDIVANTFLAQLSEDTLTKIGYGFLEHREIKSTINGHLAWTMMNASGNRGDDVRSLRLCEMQPYTFLHPNKDTAVFCVLGLQSEQKAGPKGMQTTINPTYTSFIAHRNPEMCPLGAFAIYLHFLHDYSEVDKKYDIDYTVNASWRKGRLLHGSSFFVPYNENALQNVFVQSYKKAGVNHGTKAHLARHMLGYRQEAMGVSADETTKLGWSRDTYHNTYAPALPKAILGAHGYKKHEEYNPTWRHIGVPDVFLALVCPMAEANVGLVEGQTFGLAAVHHDCVNIVI</sequence>
<dbReference type="EMBL" id="KN832737">
    <property type="protein sequence ID" value="KII82712.1"/>
    <property type="molecule type" value="Genomic_DNA"/>
</dbReference>
<dbReference type="OrthoDB" id="2675946at2759"/>
<dbReference type="Gene3D" id="1.10.443.20">
    <property type="entry name" value="Centromere DNA-binding protein complex CBF3 subunit, domain 2"/>
    <property type="match status" value="1"/>
</dbReference>
<dbReference type="InterPro" id="IPR031872">
    <property type="entry name" value="NDC10_II"/>
</dbReference>
<dbReference type="InterPro" id="IPR038279">
    <property type="entry name" value="Ndc10_dom2_sf"/>
</dbReference>
<gene>
    <name evidence="2" type="ORF">PLICRDRAFT_366323</name>
</gene>
<dbReference type="AlphaFoldDB" id="A0A0C9SPK4"/>
<dbReference type="Proteomes" id="UP000053263">
    <property type="component" value="Unassembled WGS sequence"/>
</dbReference>
<dbReference type="GO" id="GO:0003677">
    <property type="term" value="F:DNA binding"/>
    <property type="evidence" value="ECO:0007669"/>
    <property type="project" value="InterPro"/>
</dbReference>